<keyword evidence="2" id="KW-1185">Reference proteome</keyword>
<name>A0A9X9Q6L3_GULGU</name>
<evidence type="ECO:0000313" key="1">
    <source>
        <dbReference type="EMBL" id="VCX36613.1"/>
    </source>
</evidence>
<proteinExistence type="predicted"/>
<evidence type="ECO:0000313" key="2">
    <source>
        <dbReference type="Proteomes" id="UP000269945"/>
    </source>
</evidence>
<comment type="caution">
    <text evidence="1">The sequence shown here is derived from an EMBL/GenBank/DDBJ whole genome shotgun (WGS) entry which is preliminary data.</text>
</comment>
<sequence>MVSFTGILKTLPVTTCLGSVIPNLFWSQTQCASLRGQETWHLNLKLVHLRYVTLILLGSNLGGMVEAAGVG</sequence>
<gene>
    <name evidence="1" type="ORF">BN2614_LOCUS2</name>
</gene>
<dbReference type="Proteomes" id="UP000269945">
    <property type="component" value="Unassembled WGS sequence"/>
</dbReference>
<protein>
    <submittedName>
        <fullName evidence="1">Uncharacterized protein</fullName>
    </submittedName>
</protein>
<dbReference type="EMBL" id="CYRY02042730">
    <property type="protein sequence ID" value="VCX36613.1"/>
    <property type="molecule type" value="Genomic_DNA"/>
</dbReference>
<dbReference type="AlphaFoldDB" id="A0A9X9Q6L3"/>
<accession>A0A9X9Q6L3</accession>
<reference evidence="1 2" key="1">
    <citation type="submission" date="2018-10" db="EMBL/GenBank/DDBJ databases">
        <authorList>
            <person name="Ekblom R."/>
            <person name="Jareborg N."/>
        </authorList>
    </citation>
    <scope>NUCLEOTIDE SEQUENCE [LARGE SCALE GENOMIC DNA]</scope>
    <source>
        <tissue evidence="1">Muscle</tissue>
    </source>
</reference>
<organism evidence="1 2">
    <name type="scientific">Gulo gulo</name>
    <name type="common">Wolverine</name>
    <name type="synonym">Gluton</name>
    <dbReference type="NCBI Taxonomy" id="48420"/>
    <lineage>
        <taxon>Eukaryota</taxon>
        <taxon>Metazoa</taxon>
        <taxon>Chordata</taxon>
        <taxon>Craniata</taxon>
        <taxon>Vertebrata</taxon>
        <taxon>Euteleostomi</taxon>
        <taxon>Mammalia</taxon>
        <taxon>Eutheria</taxon>
        <taxon>Laurasiatheria</taxon>
        <taxon>Carnivora</taxon>
        <taxon>Caniformia</taxon>
        <taxon>Musteloidea</taxon>
        <taxon>Mustelidae</taxon>
        <taxon>Guloninae</taxon>
        <taxon>Gulo</taxon>
    </lineage>
</organism>